<keyword evidence="4" id="KW-0175">Coiled coil</keyword>
<dbReference type="Proteomes" id="UP000694392">
    <property type="component" value="Unplaced"/>
</dbReference>
<keyword evidence="9" id="KW-1185">Reference proteome</keyword>
<dbReference type="PANTHER" id="PTHR44981:SF3">
    <property type="entry name" value="PERICENTRIN"/>
    <property type="match status" value="1"/>
</dbReference>
<evidence type="ECO:0000256" key="3">
    <source>
        <dbReference type="ARBA" id="ARBA00022553"/>
    </source>
</evidence>
<dbReference type="Ensembl" id="ENSSPUT00000021195.1">
    <property type="protein sequence ID" value="ENSSPUP00000019896.1"/>
    <property type="gene ID" value="ENSSPUG00000015315.1"/>
</dbReference>
<dbReference type="GO" id="GO:0007165">
    <property type="term" value="P:signal transduction"/>
    <property type="evidence" value="ECO:0007669"/>
    <property type="project" value="InterPro"/>
</dbReference>
<sequence length="432" mass="50149">MRINQDVSCKHKESLLEQNLVEELQAQLDAEDLNARNLAAIFEKTEQQQQRFKRQLECEMQLRCKKTPKESEVNTRLENTLKSPQSQKQENIHSLAIRRESTVKQIAEWEQLQSLFGIMKEQENSKKEAERERKQEQREEFENLKEWQKNRKRLVISMHNTDDIQKSQNSAWQQEKTVLQNRLKHADSELAMVTSGIESTTVMEASNLKMQRLYRKYLRAESFRKALVYQKKYLLLLLGGFQDCEQATLSLIAHMGVFPSTNLPVCESQTRSITKFRTAVRVVIAISRLKFLVKKWHKIKKKGVQIEAISHTTGHNPVFEAEIEVLRQHQFTGVNVDCPPSRTTESCYRTSSARFVSDSKKSSDWLSNRSHLSTNSASEKSLVSTQDPERSLNEYIHRLEVIQQRLGSAHPGNMDVVTPQTVSKVMLRFSFQ</sequence>
<accession>A0A8D0HCE0</accession>
<proteinExistence type="predicted"/>
<feature type="compositionally biased region" description="Polar residues" evidence="6">
    <location>
        <begin position="76"/>
        <end position="89"/>
    </location>
</feature>
<evidence type="ECO:0000256" key="2">
    <source>
        <dbReference type="ARBA" id="ARBA00022490"/>
    </source>
</evidence>
<evidence type="ECO:0000256" key="5">
    <source>
        <dbReference type="ARBA" id="ARBA00023212"/>
    </source>
</evidence>
<dbReference type="InterPro" id="IPR028745">
    <property type="entry name" value="AKAP9/Pericentrin"/>
</dbReference>
<evidence type="ECO:0000256" key="4">
    <source>
        <dbReference type="ARBA" id="ARBA00023054"/>
    </source>
</evidence>
<feature type="region of interest" description="Disordered" evidence="6">
    <location>
        <begin position="122"/>
        <end position="141"/>
    </location>
</feature>
<keyword evidence="5" id="KW-0206">Cytoskeleton</keyword>
<evidence type="ECO:0000256" key="6">
    <source>
        <dbReference type="SAM" id="MobiDB-lite"/>
    </source>
</evidence>
<dbReference type="GO" id="GO:0060090">
    <property type="term" value="F:molecular adaptor activity"/>
    <property type="evidence" value="ECO:0007669"/>
    <property type="project" value="InterPro"/>
</dbReference>
<dbReference type="Pfam" id="PF10495">
    <property type="entry name" value="PACT_coil_coil"/>
    <property type="match status" value="1"/>
</dbReference>
<dbReference type="AlphaFoldDB" id="A0A8D0HCE0"/>
<reference evidence="8" key="2">
    <citation type="submission" date="2025-09" db="UniProtKB">
        <authorList>
            <consortium name="Ensembl"/>
        </authorList>
    </citation>
    <scope>IDENTIFICATION</scope>
</reference>
<dbReference type="PANTHER" id="PTHR44981">
    <property type="entry name" value="PERICENTRIN-LIKE PROTEIN, ISOFORM F"/>
    <property type="match status" value="1"/>
</dbReference>
<reference evidence="8" key="1">
    <citation type="submission" date="2025-08" db="UniProtKB">
        <authorList>
            <consortium name="Ensembl"/>
        </authorList>
    </citation>
    <scope>IDENTIFICATION</scope>
</reference>
<dbReference type="GO" id="GO:0005813">
    <property type="term" value="C:centrosome"/>
    <property type="evidence" value="ECO:0007669"/>
    <property type="project" value="UniProtKB-SubCell"/>
</dbReference>
<evidence type="ECO:0000256" key="1">
    <source>
        <dbReference type="ARBA" id="ARBA00004300"/>
    </source>
</evidence>
<evidence type="ECO:0000259" key="7">
    <source>
        <dbReference type="Pfam" id="PF10495"/>
    </source>
</evidence>
<evidence type="ECO:0000313" key="9">
    <source>
        <dbReference type="Proteomes" id="UP000694392"/>
    </source>
</evidence>
<dbReference type="InterPro" id="IPR019528">
    <property type="entry name" value="PACT_domain"/>
</dbReference>
<keyword evidence="3" id="KW-0597">Phosphoprotein</keyword>
<feature type="domain" description="Pericentrin/AKAP-450 centrosomal targeting" evidence="7">
    <location>
        <begin position="216"/>
        <end position="296"/>
    </location>
</feature>
<name>A0A8D0HCE0_SPHPU</name>
<feature type="region of interest" description="Disordered" evidence="6">
    <location>
        <begin position="71"/>
        <end position="92"/>
    </location>
</feature>
<organism evidence="8 9">
    <name type="scientific">Sphenodon punctatus</name>
    <name type="common">Tuatara</name>
    <name type="synonym">Hatteria punctata</name>
    <dbReference type="NCBI Taxonomy" id="8508"/>
    <lineage>
        <taxon>Eukaryota</taxon>
        <taxon>Metazoa</taxon>
        <taxon>Chordata</taxon>
        <taxon>Craniata</taxon>
        <taxon>Vertebrata</taxon>
        <taxon>Euteleostomi</taxon>
        <taxon>Lepidosauria</taxon>
        <taxon>Sphenodontia</taxon>
        <taxon>Sphenodontidae</taxon>
        <taxon>Sphenodon</taxon>
    </lineage>
</organism>
<keyword evidence="2" id="KW-0963">Cytoplasm</keyword>
<comment type="subcellular location">
    <subcellularLocation>
        <location evidence="1">Cytoplasm</location>
        <location evidence="1">Cytoskeleton</location>
        <location evidence="1">Microtubule organizing center</location>
        <location evidence="1">Centrosome</location>
    </subcellularLocation>
</comment>
<protein>
    <recommendedName>
        <fullName evidence="7">Pericentrin/AKAP-450 centrosomal targeting domain-containing protein</fullName>
    </recommendedName>
</protein>
<dbReference type="GeneTree" id="ENSGT00730000110871"/>
<evidence type="ECO:0000313" key="8">
    <source>
        <dbReference type="Ensembl" id="ENSSPUP00000019896.1"/>
    </source>
</evidence>
<dbReference type="GO" id="GO:0005737">
    <property type="term" value="C:cytoplasm"/>
    <property type="evidence" value="ECO:0007669"/>
    <property type="project" value="UniProtKB-ARBA"/>
</dbReference>